<feature type="region of interest" description="Disordered" evidence="15">
    <location>
        <begin position="304"/>
        <end position="463"/>
    </location>
</feature>
<dbReference type="STRING" id="246437.L9KGK3"/>
<feature type="domain" description="C2 NT-type" evidence="18">
    <location>
        <begin position="12"/>
        <end position="292"/>
    </location>
</feature>
<keyword evidence="8 14" id="KW-0067">ATP-binding</keyword>
<reference evidence="20" key="1">
    <citation type="submission" date="2012-07" db="EMBL/GenBank/DDBJ databases">
        <title>Genome of the Chinese tree shrew, a rising model animal genetically related to primates.</title>
        <authorList>
            <person name="Zhang G."/>
            <person name="Fan Y."/>
            <person name="Yao Y."/>
            <person name="Huang Z."/>
        </authorList>
    </citation>
    <scope>NUCLEOTIDE SEQUENCE [LARGE SCALE GENOMIC DNA]</scope>
</reference>
<keyword evidence="3" id="KW-0963">Cytoplasm</keyword>
<dbReference type="Pfam" id="PF10358">
    <property type="entry name" value="NT-C2"/>
    <property type="match status" value="1"/>
</dbReference>
<evidence type="ECO:0000256" key="14">
    <source>
        <dbReference type="PROSITE-ProRule" id="PRU00781"/>
    </source>
</evidence>
<dbReference type="CDD" id="cd17304">
    <property type="entry name" value="PIPKc_PIP5KL1"/>
    <property type="match status" value="1"/>
</dbReference>
<dbReference type="Proteomes" id="UP000011518">
    <property type="component" value="Unassembled WGS sequence"/>
</dbReference>
<evidence type="ECO:0000256" key="9">
    <source>
        <dbReference type="ARBA" id="ARBA00022989"/>
    </source>
</evidence>
<evidence type="ECO:0000313" key="19">
    <source>
        <dbReference type="EMBL" id="ELW62010.1"/>
    </source>
</evidence>
<evidence type="ECO:0000256" key="6">
    <source>
        <dbReference type="ARBA" id="ARBA00022741"/>
    </source>
</evidence>
<dbReference type="Pfam" id="PF07297">
    <property type="entry name" value="DPM2"/>
    <property type="match status" value="1"/>
</dbReference>
<name>L9KGK3_TUPCH</name>
<evidence type="ECO:0000256" key="2">
    <source>
        <dbReference type="ARBA" id="ARBA00004496"/>
    </source>
</evidence>
<dbReference type="InParanoid" id="L9KGK3"/>
<dbReference type="GO" id="GO:0052742">
    <property type="term" value="F:phosphatidylinositol kinase activity"/>
    <property type="evidence" value="ECO:0007669"/>
    <property type="project" value="InterPro"/>
</dbReference>
<feature type="domain" description="PIPK" evidence="17">
    <location>
        <begin position="797"/>
        <end position="1167"/>
    </location>
</feature>
<evidence type="ECO:0000256" key="1">
    <source>
        <dbReference type="ARBA" id="ARBA00004141"/>
    </source>
</evidence>
<feature type="compositionally biased region" description="Polar residues" evidence="15">
    <location>
        <begin position="375"/>
        <end position="402"/>
    </location>
</feature>
<keyword evidence="7 14" id="KW-0418">Kinase</keyword>
<dbReference type="InterPro" id="IPR039931">
    <property type="entry name" value="EEIG1/2-like"/>
</dbReference>
<sequence>MTTLYSGNSLMAFLMKKKKFKFQTTLTLEELTAVPFVNGVLFCKVRLLDGGDFVSLSSRQQYMAEGLCIHQVAVLMRGQVYLRLDPADMRSSTPVVPLFPLLLSDNFLGTFCAALSSWQQPGTAGLPRWLFRPAALDVALAGPQGESEGQEEKEGLFYTSGDKDRDVASICMEPRWRPAAFVGPQSHNGREEVQENCVRWRKRFSFVCKMSANPATGLLDPCIFRVSVRKARLGPWELKGGKTYSKLGFADLNLAEFAGSGSTVRCCLLEGYDTKNTRQDNSILKVTIGMFLLSGDPCFKTPPSTAKSISIPGQDSSLQLTCKGGGTSNGSGGSTNSLTGSRPPKARPTILSSGLPEEPDQSLSSPEEVFRSGHSRNSSYASQQSKISGYSTEHSRSSSLSDLTHRRNTSTSSSTSGGLSMAVEGPEGSEREHRPPEKPPRPPRPLHLSDRSFRRKKDSVESHPTWVDDTRIDADDIVEKIMQSQDFTEGSNTEDSNLRLFVSRDGSTTLSGVQLANRMFSCCPGSLHFAHACPSTAPTGPMAFPCSWALPAVRSVAQGPAAQLEHGAALLLPVAPPQAQDLCSDRSERGCAPAQGWALSSTFPAGRAEAQLGWASEALSLPSDSRHNPLHDALENYISRHATGWRRRCLLFSGNGILGPLGAYDSRHAPRRKARMRKRMWLAAPVAERWGHDQVVGFGLVAISLIVFTYYTAWVILLPFIDSEHVIHKYFLPRAYAVAIPLAAGLLLLLCVGLFITYVMLKNQKVLALSPEAGGRAITSSSSQRRRRRGLLWRLRDKQSRLGLFEIGPGHELHGVTCMMQAGLWAATQVSMDHPPTGLPSQEDFSEVLTQVHEDFELGTLAGPAFARLRRTLGLAEEDYQAALGPGGPYLQFLSTSKSKASFFLSHDQRFFLKTQRRREVRALLAHLPRYVQHLQRHPHSLLARLLGVHSLRVARGKKVGVHSLRVARGKKKYFIIMQSVFYPAGRISERYDIKGCEVSRWVEPAPEGSTLVLVLKDLNFQGKTIELGPQRSWLLRQMELDTAFLRDLKELDYSLLMAFQRLCEDERHPGSSLLFRTARSVQGAQSPEEPGTQNRRLLPDSPNALHILDGPEQRYFLGLVDLSTVYGLRKRLEHLWKTLRYPGQTFSTVSPARYARRLCQWVEAHTE</sequence>
<keyword evidence="5 16" id="KW-0812">Transmembrane</keyword>
<evidence type="ECO:0000256" key="10">
    <source>
        <dbReference type="ARBA" id="ARBA00023098"/>
    </source>
</evidence>
<dbReference type="FunFam" id="3.30.810.10:FF:000006">
    <property type="entry name" value="Phosphatidylinositol 4-phosphate 5-kinase-like protein 1"/>
    <property type="match status" value="1"/>
</dbReference>
<dbReference type="FunFam" id="3.30.800.10:FF:000011">
    <property type="entry name" value="Phosphatidylinositol 4-phosphate 5-kinase-like protein 1"/>
    <property type="match status" value="1"/>
</dbReference>
<dbReference type="PROSITE" id="PS51455">
    <property type="entry name" value="PIPK"/>
    <property type="match status" value="1"/>
</dbReference>
<evidence type="ECO:0000256" key="5">
    <source>
        <dbReference type="ARBA" id="ARBA00022692"/>
    </source>
</evidence>
<feature type="compositionally biased region" description="Basic and acidic residues" evidence="15">
    <location>
        <begin position="428"/>
        <end position="440"/>
    </location>
</feature>
<keyword evidence="9 16" id="KW-1133">Transmembrane helix</keyword>
<dbReference type="Gene3D" id="3.30.810.10">
    <property type="entry name" value="2-Layer Sandwich"/>
    <property type="match status" value="1"/>
</dbReference>
<evidence type="ECO:0000256" key="13">
    <source>
        <dbReference type="ARBA" id="ARBA00070223"/>
    </source>
</evidence>
<feature type="transmembrane region" description="Helical" evidence="16">
    <location>
        <begin position="695"/>
        <end position="717"/>
    </location>
</feature>
<keyword evidence="11 16" id="KW-0472">Membrane</keyword>
<dbReference type="InterPro" id="IPR009914">
    <property type="entry name" value="DPM2"/>
</dbReference>
<dbReference type="GO" id="GO:0005524">
    <property type="term" value="F:ATP binding"/>
    <property type="evidence" value="ECO:0007669"/>
    <property type="project" value="UniProtKB-UniRule"/>
</dbReference>
<gene>
    <name evidence="19" type="ORF">TREES_T100004309</name>
</gene>
<keyword evidence="4 14" id="KW-0808">Transferase</keyword>
<dbReference type="eggNOG" id="KOG0229">
    <property type="taxonomic scope" value="Eukaryota"/>
</dbReference>
<keyword evidence="6 14" id="KW-0547">Nucleotide-binding</keyword>
<proteinExistence type="inferred from homology"/>
<evidence type="ECO:0000259" key="17">
    <source>
        <dbReference type="PROSITE" id="PS51455"/>
    </source>
</evidence>
<evidence type="ECO:0000256" key="15">
    <source>
        <dbReference type="SAM" id="MobiDB-lite"/>
    </source>
</evidence>
<feature type="compositionally biased region" description="Basic and acidic residues" evidence="15">
    <location>
        <begin position="447"/>
        <end position="463"/>
    </location>
</feature>
<dbReference type="GO" id="GO:0005789">
    <property type="term" value="C:endoplasmic reticulum membrane"/>
    <property type="evidence" value="ECO:0007669"/>
    <property type="project" value="InterPro"/>
</dbReference>
<protein>
    <recommendedName>
        <fullName evidence="13">Phosphatidylinositol 4-phosphate 5-kinase-like protein 1</fullName>
    </recommendedName>
</protein>
<evidence type="ECO:0000256" key="8">
    <source>
        <dbReference type="ARBA" id="ARBA00022840"/>
    </source>
</evidence>
<dbReference type="GO" id="GO:0180047">
    <property type="term" value="P:dolichol phosphate mannose biosynthetic process"/>
    <property type="evidence" value="ECO:0007669"/>
    <property type="project" value="InterPro"/>
</dbReference>
<evidence type="ECO:0000256" key="7">
    <source>
        <dbReference type="ARBA" id="ARBA00022777"/>
    </source>
</evidence>
<evidence type="ECO:0000259" key="18">
    <source>
        <dbReference type="PROSITE" id="PS51840"/>
    </source>
</evidence>
<comment type="subcellular location">
    <subcellularLocation>
        <location evidence="2">Cytoplasm</location>
    </subcellularLocation>
    <subcellularLocation>
        <location evidence="1">Membrane</location>
        <topology evidence="1">Multi-pass membrane protein</topology>
    </subcellularLocation>
</comment>
<dbReference type="Pfam" id="PF01504">
    <property type="entry name" value="PIP5K"/>
    <property type="match status" value="1"/>
</dbReference>
<dbReference type="InterPro" id="IPR019448">
    <property type="entry name" value="NT-C2"/>
</dbReference>
<evidence type="ECO:0000256" key="11">
    <source>
        <dbReference type="ARBA" id="ARBA00023136"/>
    </source>
</evidence>
<dbReference type="AlphaFoldDB" id="L9KGK3"/>
<evidence type="ECO:0000256" key="12">
    <source>
        <dbReference type="ARBA" id="ARBA00034780"/>
    </source>
</evidence>
<organism evidence="19 20">
    <name type="scientific">Tupaia chinensis</name>
    <name type="common">Chinese tree shrew</name>
    <name type="synonym">Tupaia belangeri chinensis</name>
    <dbReference type="NCBI Taxonomy" id="246437"/>
    <lineage>
        <taxon>Eukaryota</taxon>
        <taxon>Metazoa</taxon>
        <taxon>Chordata</taxon>
        <taxon>Craniata</taxon>
        <taxon>Vertebrata</taxon>
        <taxon>Euteleostomi</taxon>
        <taxon>Mammalia</taxon>
        <taxon>Eutheria</taxon>
        <taxon>Euarchontoglires</taxon>
        <taxon>Scandentia</taxon>
        <taxon>Tupaiidae</taxon>
        <taxon>Tupaia</taxon>
    </lineage>
</organism>
<feature type="compositionally biased region" description="Polar residues" evidence="15">
    <location>
        <begin position="1080"/>
        <end position="1096"/>
    </location>
</feature>
<evidence type="ECO:0000256" key="16">
    <source>
        <dbReference type="SAM" id="Phobius"/>
    </source>
</evidence>
<evidence type="ECO:0000256" key="3">
    <source>
        <dbReference type="ARBA" id="ARBA00022490"/>
    </source>
</evidence>
<accession>L9KGK3</accession>
<dbReference type="InterPro" id="IPR002498">
    <property type="entry name" value="PInositol-4-P-4/5-kinase_core"/>
</dbReference>
<dbReference type="SMART" id="SM00330">
    <property type="entry name" value="PIPKc"/>
    <property type="match status" value="1"/>
</dbReference>
<feature type="compositionally biased region" description="Gly residues" evidence="15">
    <location>
        <begin position="323"/>
        <end position="333"/>
    </location>
</feature>
<dbReference type="SUPFAM" id="SSF56104">
    <property type="entry name" value="SAICAR synthase-like"/>
    <property type="match status" value="1"/>
</dbReference>
<keyword evidence="10" id="KW-0443">Lipid metabolism</keyword>
<dbReference type="GO" id="GO:0030234">
    <property type="term" value="F:enzyme regulator activity"/>
    <property type="evidence" value="ECO:0007669"/>
    <property type="project" value="InterPro"/>
</dbReference>
<evidence type="ECO:0000256" key="4">
    <source>
        <dbReference type="ARBA" id="ARBA00022679"/>
    </source>
</evidence>
<feature type="transmembrane region" description="Helical" evidence="16">
    <location>
        <begin position="738"/>
        <end position="761"/>
    </location>
</feature>
<evidence type="ECO:0000313" key="20">
    <source>
        <dbReference type="Proteomes" id="UP000011518"/>
    </source>
</evidence>
<dbReference type="GO" id="GO:0046488">
    <property type="term" value="P:phosphatidylinositol metabolic process"/>
    <property type="evidence" value="ECO:0007669"/>
    <property type="project" value="UniProtKB-UniRule"/>
</dbReference>
<feature type="region of interest" description="Disordered" evidence="15">
    <location>
        <begin position="1080"/>
        <end position="1101"/>
    </location>
</feature>
<dbReference type="InterPro" id="IPR027484">
    <property type="entry name" value="PInositol-4-P-5-kinase_N"/>
</dbReference>
<comment type="similarity">
    <text evidence="12">Belongs to the EEIG family.</text>
</comment>
<keyword evidence="20" id="KW-1185">Reference proteome</keyword>
<dbReference type="EMBL" id="KB320843">
    <property type="protein sequence ID" value="ELW62010.1"/>
    <property type="molecule type" value="Genomic_DNA"/>
</dbReference>
<dbReference type="PROSITE" id="PS51840">
    <property type="entry name" value="C2_NT"/>
    <property type="match status" value="1"/>
</dbReference>
<reference evidence="20" key="2">
    <citation type="journal article" date="2013" name="Nat. Commun.">
        <title>Genome of the Chinese tree shrew.</title>
        <authorList>
            <person name="Fan Y."/>
            <person name="Huang Z.Y."/>
            <person name="Cao C.C."/>
            <person name="Chen C.S."/>
            <person name="Chen Y.X."/>
            <person name="Fan D.D."/>
            <person name="He J."/>
            <person name="Hou H.L."/>
            <person name="Hu L."/>
            <person name="Hu X.T."/>
            <person name="Jiang X.T."/>
            <person name="Lai R."/>
            <person name="Lang Y.S."/>
            <person name="Liang B."/>
            <person name="Liao S.G."/>
            <person name="Mu D."/>
            <person name="Ma Y.Y."/>
            <person name="Niu Y.Y."/>
            <person name="Sun X.Q."/>
            <person name="Xia J.Q."/>
            <person name="Xiao J."/>
            <person name="Xiong Z.Q."/>
            <person name="Xu L."/>
            <person name="Yang L."/>
            <person name="Zhang Y."/>
            <person name="Zhao W."/>
            <person name="Zhao X.D."/>
            <person name="Zheng Y.T."/>
            <person name="Zhou J.M."/>
            <person name="Zhu Y.B."/>
            <person name="Zhang G.J."/>
            <person name="Wang J."/>
            <person name="Yao Y.G."/>
        </authorList>
    </citation>
    <scope>NUCLEOTIDE SEQUENCE [LARGE SCALE GENOMIC DNA]</scope>
</reference>
<dbReference type="Gene3D" id="3.30.800.10">
    <property type="entry name" value="Phosphatidylinositol Phosphate Kinase II Beta"/>
    <property type="match status" value="1"/>
</dbReference>
<feature type="compositionally biased region" description="Polar residues" evidence="15">
    <location>
        <begin position="304"/>
        <end position="320"/>
    </location>
</feature>
<dbReference type="PANTHER" id="PTHR21456:SF2">
    <property type="entry name" value="EARLY ESTROGEN-INDUCED GENE 1 PROTEIN"/>
    <property type="match status" value="1"/>
</dbReference>
<dbReference type="InterPro" id="IPR027483">
    <property type="entry name" value="PInositol-4-P-4/5-kinase_C_sf"/>
</dbReference>
<dbReference type="PANTHER" id="PTHR21456">
    <property type="entry name" value="FAMILY WITH SEQUENCE SIMILARITY 102"/>
    <property type="match status" value="1"/>
</dbReference>